<evidence type="ECO:0000259" key="1">
    <source>
        <dbReference type="Pfam" id="PF07755"/>
    </source>
</evidence>
<dbReference type="PIRSF" id="PIRSF026760">
    <property type="entry name" value="UCP026760"/>
    <property type="match status" value="1"/>
</dbReference>
<feature type="domain" description="D-glutamate N-acetyltransferase-like C-terminal" evidence="1">
    <location>
        <begin position="144"/>
        <end position="334"/>
    </location>
</feature>
<feature type="domain" description="D-glutamate N-acetyltransferase-like N-terminal" evidence="2">
    <location>
        <begin position="39"/>
        <end position="130"/>
    </location>
</feature>
<organism evidence="3 4">
    <name type="scientific">Pirellula staleyi (strain ATCC 27377 / DSM 6068 / ICPB 4128)</name>
    <name type="common">Pirella staleyi</name>
    <dbReference type="NCBI Taxonomy" id="530564"/>
    <lineage>
        <taxon>Bacteria</taxon>
        <taxon>Pseudomonadati</taxon>
        <taxon>Planctomycetota</taxon>
        <taxon>Planctomycetia</taxon>
        <taxon>Pirellulales</taxon>
        <taxon>Pirellulaceae</taxon>
        <taxon>Pirellula</taxon>
    </lineage>
</organism>
<evidence type="ECO:0000259" key="2">
    <source>
        <dbReference type="Pfam" id="PF17396"/>
    </source>
</evidence>
<dbReference type="EMBL" id="CP001848">
    <property type="protein sequence ID" value="ADB15539.1"/>
    <property type="molecule type" value="Genomic_DNA"/>
</dbReference>
<dbReference type="AlphaFoldDB" id="D2R6G1"/>
<sequence length="350" mass="37703">MPRRMLCLTEGHTEPHAGKTAANLVRYKREEVVGLLDSTQRGRTAGELLGTGGDVPIFGTLDEAPEANMLVLGIAPPGGKIPQAWRGVILDAITRRKMDVMAGLHDFLSDDPEFVAAAKVAGTKLIDIRKNNEKTIARRKGIRPDCLRVHTVGHDCSIGKMVVSVEIANGLKRRGRDAKFIATGQTGIMIEGDGLPLDCVVADFVSGAAEKMILEHQHHEILLVEGQGSLVHPSYSGVTLSLLHGCAPQALVLCYEIGRECVTGVESVKIPPLALHKQLFETMANLHQKCEVIGIGINSRRVSAAEAAAERARVKAEFGLPACDVLRDGPDELVDAVIQFHARGDWHGPL</sequence>
<dbReference type="Proteomes" id="UP000001887">
    <property type="component" value="Chromosome"/>
</dbReference>
<dbReference type="InterPro" id="IPR035086">
    <property type="entry name" value="DgcN-like_C"/>
</dbReference>
<protein>
    <recommendedName>
        <fullName evidence="5">DUF1611 domain-containing protein</fullName>
    </recommendedName>
</protein>
<accession>D2R6G1</accession>
<dbReference type="eggNOG" id="COG3367">
    <property type="taxonomic scope" value="Bacteria"/>
</dbReference>
<dbReference type="InterPro" id="IPR035402">
    <property type="entry name" value="DgcN-like_N"/>
</dbReference>
<dbReference type="Gene3D" id="3.40.50.300">
    <property type="entry name" value="P-loop containing nucleotide triphosphate hydrolases"/>
    <property type="match status" value="1"/>
</dbReference>
<dbReference type="PANTHER" id="PTHR40690:SF1">
    <property type="entry name" value="DUF1611 DOMAIN-CONTAINING PROTEIN"/>
    <property type="match status" value="1"/>
</dbReference>
<dbReference type="STRING" id="530564.Psta_0854"/>
<dbReference type="KEGG" id="psl:Psta_0854"/>
<dbReference type="HOGENOM" id="CLU_059741_1_0_0"/>
<name>D2R6G1_PIRSD</name>
<dbReference type="Gene3D" id="3.40.50.720">
    <property type="entry name" value="NAD(P)-binding Rossmann-like Domain"/>
    <property type="match status" value="1"/>
</dbReference>
<dbReference type="InterPro" id="IPR027417">
    <property type="entry name" value="P-loop_NTPase"/>
</dbReference>
<reference evidence="3 4" key="1">
    <citation type="journal article" date="2009" name="Stand. Genomic Sci.">
        <title>Complete genome sequence of Pirellula staleyi type strain (ATCC 27377).</title>
        <authorList>
            <person name="Clum A."/>
            <person name="Tindall B.J."/>
            <person name="Sikorski J."/>
            <person name="Ivanova N."/>
            <person name="Mavrommatis K."/>
            <person name="Lucas S."/>
            <person name="Glavina del Rio T."/>
            <person name="Nolan M."/>
            <person name="Chen F."/>
            <person name="Tice H."/>
            <person name="Pitluck S."/>
            <person name="Cheng J.F."/>
            <person name="Chertkov O."/>
            <person name="Brettin T."/>
            <person name="Han C."/>
            <person name="Detter J.C."/>
            <person name="Kuske C."/>
            <person name="Bruce D."/>
            <person name="Goodwin L."/>
            <person name="Ovchinikova G."/>
            <person name="Pati A."/>
            <person name="Mikhailova N."/>
            <person name="Chen A."/>
            <person name="Palaniappan K."/>
            <person name="Land M."/>
            <person name="Hauser L."/>
            <person name="Chang Y.J."/>
            <person name="Jeffries C.D."/>
            <person name="Chain P."/>
            <person name="Rohde M."/>
            <person name="Goker M."/>
            <person name="Bristow J."/>
            <person name="Eisen J.A."/>
            <person name="Markowitz V."/>
            <person name="Hugenholtz P."/>
            <person name="Kyrpides N.C."/>
            <person name="Klenk H.P."/>
            <person name="Lapidus A."/>
        </authorList>
    </citation>
    <scope>NUCLEOTIDE SEQUENCE [LARGE SCALE GENOMIC DNA]</scope>
    <source>
        <strain evidence="4">ATCC 27377 / DSM 6068 / ICPB 4128</strain>
    </source>
</reference>
<dbReference type="OrthoDB" id="9778498at2"/>
<dbReference type="SUPFAM" id="SSF52540">
    <property type="entry name" value="P-loop containing nucleoside triphosphate hydrolases"/>
    <property type="match status" value="1"/>
</dbReference>
<dbReference type="InterPro" id="IPR011669">
    <property type="entry name" value="DgcN-like"/>
</dbReference>
<gene>
    <name evidence="3" type="ordered locus">Psta_0854</name>
</gene>
<keyword evidence="4" id="KW-1185">Reference proteome</keyword>
<evidence type="ECO:0000313" key="4">
    <source>
        <dbReference type="Proteomes" id="UP000001887"/>
    </source>
</evidence>
<dbReference type="Pfam" id="PF07755">
    <property type="entry name" value="DUF1611"/>
    <property type="match status" value="1"/>
</dbReference>
<evidence type="ECO:0000313" key="3">
    <source>
        <dbReference type="EMBL" id="ADB15539.1"/>
    </source>
</evidence>
<dbReference type="PANTHER" id="PTHR40690">
    <property type="entry name" value="GLL3100 PROTEIN"/>
    <property type="match status" value="1"/>
</dbReference>
<evidence type="ECO:0008006" key="5">
    <source>
        <dbReference type="Google" id="ProtNLM"/>
    </source>
</evidence>
<dbReference type="Pfam" id="PF17396">
    <property type="entry name" value="DUF1611_N"/>
    <property type="match status" value="1"/>
</dbReference>
<proteinExistence type="predicted"/>